<dbReference type="GO" id="GO:0016740">
    <property type="term" value="F:transferase activity"/>
    <property type="evidence" value="ECO:0007669"/>
    <property type="project" value="UniProtKB-KW"/>
</dbReference>
<dbReference type="KEGG" id="lji:ELX58_01500"/>
<reference evidence="8" key="1">
    <citation type="submission" date="2018-12" db="EMBL/GenBank/DDBJ databases">
        <title>A new species of lactobacillus.</title>
        <authorList>
            <person name="Jian Y."/>
            <person name="Xin L."/>
            <person name="Hong Z.J."/>
            <person name="Ming L.Z."/>
            <person name="Hong X.Z."/>
        </authorList>
    </citation>
    <scope>NUCLEOTIDE SEQUENCE [LARGE SCALE GENOMIC DNA]</scope>
    <source>
        <strain evidence="8">HSLZ-75</strain>
    </source>
</reference>
<dbReference type="Proteomes" id="UP000294321">
    <property type="component" value="Chromosome"/>
</dbReference>
<evidence type="ECO:0000256" key="5">
    <source>
        <dbReference type="ARBA" id="ARBA00047913"/>
    </source>
</evidence>
<dbReference type="SUPFAM" id="SSF141000">
    <property type="entry name" value="Glu-tRNAGln amidotransferase C subunit"/>
    <property type="match status" value="1"/>
</dbReference>
<dbReference type="EMBL" id="CP034726">
    <property type="protein sequence ID" value="QBP17859.1"/>
    <property type="molecule type" value="Genomic_DNA"/>
</dbReference>
<comment type="catalytic activity">
    <reaction evidence="5 6">
        <text>L-glutamyl-tRNA(Gln) + L-glutamine + ATP + H2O = L-glutaminyl-tRNA(Gln) + L-glutamate + ADP + phosphate + H(+)</text>
        <dbReference type="Rhea" id="RHEA:17521"/>
        <dbReference type="Rhea" id="RHEA-COMP:9681"/>
        <dbReference type="Rhea" id="RHEA-COMP:9684"/>
        <dbReference type="ChEBI" id="CHEBI:15377"/>
        <dbReference type="ChEBI" id="CHEBI:15378"/>
        <dbReference type="ChEBI" id="CHEBI:29985"/>
        <dbReference type="ChEBI" id="CHEBI:30616"/>
        <dbReference type="ChEBI" id="CHEBI:43474"/>
        <dbReference type="ChEBI" id="CHEBI:58359"/>
        <dbReference type="ChEBI" id="CHEBI:78520"/>
        <dbReference type="ChEBI" id="CHEBI:78521"/>
        <dbReference type="ChEBI" id="CHEBI:456216"/>
    </reaction>
</comment>
<dbReference type="InterPro" id="IPR003837">
    <property type="entry name" value="GatC"/>
</dbReference>
<dbReference type="Pfam" id="PF02686">
    <property type="entry name" value="GatC"/>
    <property type="match status" value="1"/>
</dbReference>
<dbReference type="GO" id="GO:0005524">
    <property type="term" value="F:ATP binding"/>
    <property type="evidence" value="ECO:0007669"/>
    <property type="project" value="UniProtKB-KW"/>
</dbReference>
<dbReference type="PANTHER" id="PTHR15004:SF0">
    <property type="entry name" value="GLUTAMYL-TRNA(GLN) AMIDOTRANSFERASE SUBUNIT C, MITOCHONDRIAL"/>
    <property type="match status" value="1"/>
</dbReference>
<dbReference type="AlphaFoldDB" id="A0A4V1ALJ9"/>
<keyword evidence="7" id="KW-0808">Transferase</keyword>
<accession>A0A4V1ALJ9</accession>
<dbReference type="GO" id="GO:0070681">
    <property type="term" value="P:glutaminyl-tRNAGln biosynthesis via transamidation"/>
    <property type="evidence" value="ECO:0007669"/>
    <property type="project" value="TreeGrafter"/>
</dbReference>
<comment type="function">
    <text evidence="3 6">Allows the formation of correctly charged Asn-tRNA(Asn) or Gln-tRNA(Gln) through the transamidation of misacylated Asp-tRNA(Asn) or Glu-tRNA(Gln) in organisms which lack either or both of asparaginyl-tRNA or glutaminyl-tRNA synthetases. The reaction takes place in the presence of glutamine and ATP through an activated phospho-Asp-tRNA(Asn) or phospho-Glu-tRNA(Gln).</text>
</comment>
<dbReference type="InterPro" id="IPR036113">
    <property type="entry name" value="Asp/Glu-ADT_sf_sub_c"/>
</dbReference>
<evidence type="ECO:0000313" key="8">
    <source>
        <dbReference type="Proteomes" id="UP000294321"/>
    </source>
</evidence>
<dbReference type="RefSeq" id="WP_133441404.1">
    <property type="nucleotide sequence ID" value="NZ_CP034726.1"/>
</dbReference>
<keyword evidence="6" id="KW-0067">ATP-binding</keyword>
<keyword evidence="8" id="KW-1185">Reference proteome</keyword>
<dbReference type="GO" id="GO:0050567">
    <property type="term" value="F:glutaminyl-tRNA synthase (glutamine-hydrolyzing) activity"/>
    <property type="evidence" value="ECO:0007669"/>
    <property type="project" value="UniProtKB-UniRule"/>
</dbReference>
<dbReference type="EC" id="6.3.5.-" evidence="6"/>
<sequence>MTQKIDDQEVQKVAHLAKLNFSAKQLPYFTKQIQSIMKMFKTLSQVDTSNVKPTYSVTDQLDVTRPDVPEDWGERNALLMNAPKIADGFIKVPVIVKQQKNERK</sequence>
<dbReference type="GO" id="GO:0006412">
    <property type="term" value="P:translation"/>
    <property type="evidence" value="ECO:0007669"/>
    <property type="project" value="UniProtKB-UniRule"/>
</dbReference>
<organism evidence="7 8">
    <name type="scientific">Acetilactobacillus jinshanensis</name>
    <dbReference type="NCBI Taxonomy" id="1720083"/>
    <lineage>
        <taxon>Bacteria</taxon>
        <taxon>Bacillati</taxon>
        <taxon>Bacillota</taxon>
        <taxon>Bacilli</taxon>
        <taxon>Lactobacillales</taxon>
        <taxon>Lactobacillaceae</taxon>
        <taxon>Acetilactobacillus</taxon>
    </lineage>
</organism>
<comment type="similarity">
    <text evidence="1 6">Belongs to the GatC family.</text>
</comment>
<evidence type="ECO:0000256" key="6">
    <source>
        <dbReference type="HAMAP-Rule" id="MF_00122"/>
    </source>
</evidence>
<dbReference type="Gene3D" id="1.10.20.60">
    <property type="entry name" value="Glu-tRNAGln amidotransferase C subunit, N-terminal domain"/>
    <property type="match status" value="1"/>
</dbReference>
<protein>
    <recommendedName>
        <fullName evidence="6">Aspartyl/glutamyl-tRNA(Asn/Gln) amidotransferase subunit C</fullName>
        <shortName evidence="6">Asp/Glu-ADT subunit C</shortName>
        <ecNumber evidence="6">6.3.5.-</ecNumber>
    </recommendedName>
</protein>
<dbReference type="PANTHER" id="PTHR15004">
    <property type="entry name" value="GLUTAMYL-TRNA(GLN) AMIDOTRANSFERASE SUBUNIT C, MITOCHONDRIAL"/>
    <property type="match status" value="1"/>
</dbReference>
<keyword evidence="6" id="KW-0436">Ligase</keyword>
<evidence type="ECO:0000256" key="3">
    <source>
        <dbReference type="ARBA" id="ARBA00024799"/>
    </source>
</evidence>
<dbReference type="OrthoDB" id="9813938at2"/>
<evidence type="ECO:0000256" key="1">
    <source>
        <dbReference type="ARBA" id="ARBA00010757"/>
    </source>
</evidence>
<keyword evidence="6" id="KW-0547">Nucleotide-binding</keyword>
<evidence type="ECO:0000256" key="4">
    <source>
        <dbReference type="ARBA" id="ARBA00047380"/>
    </source>
</evidence>
<evidence type="ECO:0000256" key="2">
    <source>
        <dbReference type="ARBA" id="ARBA00011123"/>
    </source>
</evidence>
<dbReference type="GO" id="GO:0006450">
    <property type="term" value="P:regulation of translational fidelity"/>
    <property type="evidence" value="ECO:0007669"/>
    <property type="project" value="InterPro"/>
</dbReference>
<comment type="catalytic activity">
    <reaction evidence="4 6">
        <text>L-aspartyl-tRNA(Asn) + L-glutamine + ATP + H2O = L-asparaginyl-tRNA(Asn) + L-glutamate + ADP + phosphate + 2 H(+)</text>
        <dbReference type="Rhea" id="RHEA:14513"/>
        <dbReference type="Rhea" id="RHEA-COMP:9674"/>
        <dbReference type="Rhea" id="RHEA-COMP:9677"/>
        <dbReference type="ChEBI" id="CHEBI:15377"/>
        <dbReference type="ChEBI" id="CHEBI:15378"/>
        <dbReference type="ChEBI" id="CHEBI:29985"/>
        <dbReference type="ChEBI" id="CHEBI:30616"/>
        <dbReference type="ChEBI" id="CHEBI:43474"/>
        <dbReference type="ChEBI" id="CHEBI:58359"/>
        <dbReference type="ChEBI" id="CHEBI:78515"/>
        <dbReference type="ChEBI" id="CHEBI:78516"/>
        <dbReference type="ChEBI" id="CHEBI:456216"/>
    </reaction>
</comment>
<keyword evidence="6" id="KW-0648">Protein biosynthesis</keyword>
<dbReference type="HAMAP" id="MF_00122">
    <property type="entry name" value="GatC"/>
    <property type="match status" value="1"/>
</dbReference>
<dbReference type="GO" id="GO:0050566">
    <property type="term" value="F:asparaginyl-tRNA synthase (glutamine-hydrolyzing) activity"/>
    <property type="evidence" value="ECO:0007669"/>
    <property type="project" value="RHEA"/>
</dbReference>
<gene>
    <name evidence="6 7" type="primary">gatC</name>
    <name evidence="7" type="ORF">ELX58_01500</name>
</gene>
<evidence type="ECO:0000313" key="7">
    <source>
        <dbReference type="EMBL" id="QBP17859.1"/>
    </source>
</evidence>
<proteinExistence type="inferred from homology"/>
<dbReference type="NCBIfam" id="TIGR00135">
    <property type="entry name" value="gatC"/>
    <property type="match status" value="1"/>
</dbReference>
<name>A0A4V1ALJ9_9LACO</name>
<comment type="subunit">
    <text evidence="2 6">Heterotrimer of A, B and C subunits.</text>
</comment>